<feature type="domain" description="AB hydrolase-1" evidence="1">
    <location>
        <begin position="42"/>
        <end position="160"/>
    </location>
</feature>
<evidence type="ECO:0000313" key="2">
    <source>
        <dbReference type="EMBL" id="MFB9088715.1"/>
    </source>
</evidence>
<dbReference type="SUPFAM" id="SSF53474">
    <property type="entry name" value="alpha/beta-Hydrolases"/>
    <property type="match status" value="1"/>
</dbReference>
<proteinExistence type="predicted"/>
<sequence>MTSKETKTFFAATKTNYIDSSKEIDGFTIHYIETGNKNASILFFVHGSPGSWDAYKDYLKDSLLLNKFRMISIDRIGFGYSNFGQAENLKTQTHIIEKFTKQIANGKPIYLIGHSLGGPTIVQMAAEKPNDYETLVILAGSVDPKAETPENWRAVIKIKPIRYIIPGALRPSNDELWWLKSDLYDLKPKLQNITSKVIIMHGTKDPLVPYSNVTYMRKEFVNAKSLEIIPIKDADHFIPWEHFKEIRDVLYKLE</sequence>
<dbReference type="PRINTS" id="PR00111">
    <property type="entry name" value="ABHYDROLASE"/>
</dbReference>
<comment type="caution">
    <text evidence="2">The sequence shown here is derived from an EMBL/GenBank/DDBJ whole genome shotgun (WGS) entry which is preliminary data.</text>
</comment>
<dbReference type="EMBL" id="JBHMFB010000010">
    <property type="protein sequence ID" value="MFB9088715.1"/>
    <property type="molecule type" value="Genomic_DNA"/>
</dbReference>
<organism evidence="2 3">
    <name type="scientific">Flavobacterium paronense</name>
    <dbReference type="NCBI Taxonomy" id="1392775"/>
    <lineage>
        <taxon>Bacteria</taxon>
        <taxon>Pseudomonadati</taxon>
        <taxon>Bacteroidota</taxon>
        <taxon>Flavobacteriia</taxon>
        <taxon>Flavobacteriales</taxon>
        <taxon>Flavobacteriaceae</taxon>
        <taxon>Flavobacterium</taxon>
    </lineage>
</organism>
<dbReference type="GO" id="GO:0016787">
    <property type="term" value="F:hydrolase activity"/>
    <property type="evidence" value="ECO:0007669"/>
    <property type="project" value="UniProtKB-KW"/>
</dbReference>
<evidence type="ECO:0000313" key="3">
    <source>
        <dbReference type="Proteomes" id="UP001589576"/>
    </source>
</evidence>
<dbReference type="Gene3D" id="3.40.50.1820">
    <property type="entry name" value="alpha/beta hydrolase"/>
    <property type="match status" value="1"/>
</dbReference>
<dbReference type="Proteomes" id="UP001589576">
    <property type="component" value="Unassembled WGS sequence"/>
</dbReference>
<reference evidence="2 3" key="1">
    <citation type="submission" date="2024-09" db="EMBL/GenBank/DDBJ databases">
        <authorList>
            <person name="Sun Q."/>
            <person name="Mori K."/>
        </authorList>
    </citation>
    <scope>NUCLEOTIDE SEQUENCE [LARGE SCALE GENOMIC DNA]</scope>
    <source>
        <strain evidence="2 3">CECT 8460</strain>
    </source>
</reference>
<dbReference type="RefSeq" id="WP_290285974.1">
    <property type="nucleotide sequence ID" value="NZ_JAUFQN010000019.1"/>
</dbReference>
<evidence type="ECO:0000259" key="1">
    <source>
        <dbReference type="Pfam" id="PF00561"/>
    </source>
</evidence>
<gene>
    <name evidence="2" type="ORF">ACFFUU_03800</name>
</gene>
<dbReference type="Pfam" id="PF00561">
    <property type="entry name" value="Abhydrolase_1"/>
    <property type="match status" value="1"/>
</dbReference>
<name>A0ABV5GC66_9FLAO</name>
<dbReference type="InterPro" id="IPR029058">
    <property type="entry name" value="AB_hydrolase_fold"/>
</dbReference>
<protein>
    <submittedName>
        <fullName evidence="2">Alpha/beta fold hydrolase</fullName>
    </submittedName>
</protein>
<dbReference type="PANTHER" id="PTHR43689:SF8">
    <property type="entry name" value="ALPHA_BETA-HYDROLASES SUPERFAMILY PROTEIN"/>
    <property type="match status" value="1"/>
</dbReference>
<dbReference type="PANTHER" id="PTHR43689">
    <property type="entry name" value="HYDROLASE"/>
    <property type="match status" value="1"/>
</dbReference>
<keyword evidence="2" id="KW-0378">Hydrolase</keyword>
<dbReference type="InterPro" id="IPR000073">
    <property type="entry name" value="AB_hydrolase_1"/>
</dbReference>
<keyword evidence="3" id="KW-1185">Reference proteome</keyword>
<accession>A0ABV5GC66</accession>